<keyword evidence="3 11" id="KW-0285">Flavoprotein</keyword>
<keyword evidence="7" id="KW-0694">RNA-binding</keyword>
<evidence type="ECO:0000259" key="12">
    <source>
        <dbReference type="Pfam" id="PF01207"/>
    </source>
</evidence>
<evidence type="ECO:0000256" key="2">
    <source>
        <dbReference type="ARBA" id="ARBA00022555"/>
    </source>
</evidence>
<gene>
    <name evidence="13" type="ORF">H9X80_06805</name>
</gene>
<dbReference type="Gene3D" id="1.10.1200.80">
    <property type="entry name" value="Putative flavin oxidoreducatase, domain 2"/>
    <property type="match status" value="1"/>
</dbReference>
<evidence type="ECO:0000256" key="7">
    <source>
        <dbReference type="ARBA" id="ARBA00022884"/>
    </source>
</evidence>
<dbReference type="InterPro" id="IPR035587">
    <property type="entry name" value="DUS-like_FMN-bd"/>
</dbReference>
<accession>A0ABS2F2R5</accession>
<dbReference type="PANTHER" id="PTHR45846:SF1">
    <property type="entry name" value="TRNA-DIHYDROURIDINE(47) SYNTHASE [NAD(P)(+)]-LIKE"/>
    <property type="match status" value="1"/>
</dbReference>
<evidence type="ECO:0000256" key="5">
    <source>
        <dbReference type="ARBA" id="ARBA00022694"/>
    </source>
</evidence>
<dbReference type="Gene3D" id="3.20.20.70">
    <property type="entry name" value="Aldolase class I"/>
    <property type="match status" value="1"/>
</dbReference>
<comment type="function">
    <text evidence="1 11">Catalyzes the synthesis of 5,6-dihydrouridine (D), a modified base found in the D-loop of most tRNAs, via the reduction of the C5-C6 double bond in target uridines.</text>
</comment>
<dbReference type="Proteomes" id="UP000712527">
    <property type="component" value="Unassembled WGS sequence"/>
</dbReference>
<dbReference type="CDD" id="cd02801">
    <property type="entry name" value="DUS_like_FMN"/>
    <property type="match status" value="1"/>
</dbReference>
<sequence length="340" mass="35724">MTPAEVLAAYAPSAGLSASLAPFAPGEKNLPLAARLAAHPLLMAPMAGVSDAAYRMMARAGGADLAYSEMVSVAGLHYGEKSWELVDPADGEPDLAVQLFGSRPELFREAAARVAARLGERLALIDVNMACPVPKVTRKGEGSALLENPELAAQIVRACREGAPGVDVTVKIRRGRYAGQEVAPEFARAMEDAGAAAVAVHGRFATQMYHGTADWGVIDRVADAVGIPVVASGDVMSHEAALRALTETGATAVMVARGTYGNPWVFSGHVPSPAERIAAFECHVRLLEATGAHLKRARSLAGWYFKGMPDAARWRNAAMGCVTAEEFLAVADEVRAHVCA</sequence>
<evidence type="ECO:0000256" key="9">
    <source>
        <dbReference type="ARBA" id="ARBA00048205"/>
    </source>
</evidence>
<keyword evidence="2" id="KW-0820">tRNA-binding</keyword>
<comment type="catalytic activity">
    <reaction evidence="10">
        <text>a 5,6-dihydrouridine in tRNA + NAD(+) = a uridine in tRNA + NADH + H(+)</text>
        <dbReference type="Rhea" id="RHEA:54452"/>
        <dbReference type="Rhea" id="RHEA-COMP:13339"/>
        <dbReference type="Rhea" id="RHEA-COMP:13887"/>
        <dbReference type="ChEBI" id="CHEBI:15378"/>
        <dbReference type="ChEBI" id="CHEBI:57540"/>
        <dbReference type="ChEBI" id="CHEBI:57945"/>
        <dbReference type="ChEBI" id="CHEBI:65315"/>
        <dbReference type="ChEBI" id="CHEBI:74443"/>
    </reaction>
</comment>
<dbReference type="EMBL" id="JACSNQ010000014">
    <property type="protein sequence ID" value="MBM6775250.1"/>
    <property type="molecule type" value="Genomic_DNA"/>
</dbReference>
<protein>
    <recommendedName>
        <fullName evidence="11">tRNA-dihydrouridine synthase</fullName>
        <ecNumber evidence="11">1.3.1.-</ecNumber>
    </recommendedName>
</protein>
<evidence type="ECO:0000256" key="10">
    <source>
        <dbReference type="ARBA" id="ARBA00048802"/>
    </source>
</evidence>
<comment type="caution">
    <text evidence="13">The sequence shown here is derived from an EMBL/GenBank/DDBJ whole genome shotgun (WGS) entry which is preliminary data.</text>
</comment>
<feature type="domain" description="DUS-like FMN-binding" evidence="12">
    <location>
        <begin position="43"/>
        <end position="332"/>
    </location>
</feature>
<evidence type="ECO:0000313" key="14">
    <source>
        <dbReference type="Proteomes" id="UP000712527"/>
    </source>
</evidence>
<dbReference type="EC" id="1.3.1.-" evidence="11"/>
<evidence type="ECO:0000256" key="6">
    <source>
        <dbReference type="ARBA" id="ARBA00022857"/>
    </source>
</evidence>
<reference evidence="13 14" key="1">
    <citation type="journal article" date="2021" name="Sci. Rep.">
        <title>The distribution of antibiotic resistance genes in chicken gut microbiota commensals.</title>
        <authorList>
            <person name="Juricova H."/>
            <person name="Matiasovicova J."/>
            <person name="Kubasova T."/>
            <person name="Cejkova D."/>
            <person name="Rychlik I."/>
        </authorList>
    </citation>
    <scope>NUCLEOTIDE SEQUENCE [LARGE SCALE GENOMIC DNA]</scope>
    <source>
        <strain evidence="13 14">An794</strain>
    </source>
</reference>
<dbReference type="InterPro" id="IPR001269">
    <property type="entry name" value="DUS_fam"/>
</dbReference>
<evidence type="ECO:0000256" key="11">
    <source>
        <dbReference type="PIRNR" id="PIRNR006621"/>
    </source>
</evidence>
<evidence type="ECO:0000256" key="4">
    <source>
        <dbReference type="ARBA" id="ARBA00022643"/>
    </source>
</evidence>
<evidence type="ECO:0000256" key="3">
    <source>
        <dbReference type="ARBA" id="ARBA00022630"/>
    </source>
</evidence>
<keyword evidence="14" id="KW-1185">Reference proteome</keyword>
<evidence type="ECO:0000313" key="13">
    <source>
        <dbReference type="EMBL" id="MBM6775250.1"/>
    </source>
</evidence>
<dbReference type="InterPro" id="IPR024036">
    <property type="entry name" value="tRNA-dHydroUridine_Synthase_C"/>
</dbReference>
<evidence type="ECO:0000256" key="1">
    <source>
        <dbReference type="ARBA" id="ARBA00002790"/>
    </source>
</evidence>
<proteinExistence type="inferred from homology"/>
<dbReference type="InterPro" id="IPR013785">
    <property type="entry name" value="Aldolase_TIM"/>
</dbReference>
<dbReference type="PIRSF" id="PIRSF006621">
    <property type="entry name" value="Dus"/>
    <property type="match status" value="1"/>
</dbReference>
<organism evidence="13 14">
    <name type="scientific">Olsenella profusa</name>
    <dbReference type="NCBI Taxonomy" id="138595"/>
    <lineage>
        <taxon>Bacteria</taxon>
        <taxon>Bacillati</taxon>
        <taxon>Actinomycetota</taxon>
        <taxon>Coriobacteriia</taxon>
        <taxon>Coriobacteriales</taxon>
        <taxon>Atopobiaceae</taxon>
        <taxon>Olsenella</taxon>
    </lineage>
</organism>
<dbReference type="PANTHER" id="PTHR45846">
    <property type="entry name" value="TRNA-DIHYDROURIDINE(47) SYNTHASE [NAD(P)(+)]-LIKE"/>
    <property type="match status" value="1"/>
</dbReference>
<comment type="catalytic activity">
    <reaction evidence="9">
        <text>a 5,6-dihydrouridine in tRNA + NADP(+) = a uridine in tRNA + NADPH + H(+)</text>
        <dbReference type="Rhea" id="RHEA:23624"/>
        <dbReference type="Rhea" id="RHEA-COMP:13339"/>
        <dbReference type="Rhea" id="RHEA-COMP:13887"/>
        <dbReference type="ChEBI" id="CHEBI:15378"/>
        <dbReference type="ChEBI" id="CHEBI:57783"/>
        <dbReference type="ChEBI" id="CHEBI:58349"/>
        <dbReference type="ChEBI" id="CHEBI:65315"/>
        <dbReference type="ChEBI" id="CHEBI:74443"/>
    </reaction>
</comment>
<dbReference type="SUPFAM" id="SSF51395">
    <property type="entry name" value="FMN-linked oxidoreductases"/>
    <property type="match status" value="1"/>
</dbReference>
<evidence type="ECO:0000256" key="8">
    <source>
        <dbReference type="ARBA" id="ARBA00023002"/>
    </source>
</evidence>
<comment type="similarity">
    <text evidence="11">Belongs to the dus family.</text>
</comment>
<comment type="cofactor">
    <cofactor evidence="11">
        <name>FMN</name>
        <dbReference type="ChEBI" id="CHEBI:58210"/>
    </cofactor>
</comment>
<keyword evidence="6" id="KW-0521">NADP</keyword>
<name>A0ABS2F2R5_9ACTN</name>
<keyword evidence="4 11" id="KW-0288">FMN</keyword>
<dbReference type="Pfam" id="PF01207">
    <property type="entry name" value="Dus"/>
    <property type="match status" value="1"/>
</dbReference>
<keyword evidence="8 11" id="KW-0560">Oxidoreductase</keyword>
<keyword evidence="5 11" id="KW-0819">tRNA processing</keyword>